<accession>A0A0C3FGJ3</accession>
<gene>
    <name evidence="1" type="ORF">PILCRDRAFT_819105</name>
</gene>
<proteinExistence type="predicted"/>
<organism evidence="1 2">
    <name type="scientific">Piloderma croceum (strain F 1598)</name>
    <dbReference type="NCBI Taxonomy" id="765440"/>
    <lineage>
        <taxon>Eukaryota</taxon>
        <taxon>Fungi</taxon>
        <taxon>Dikarya</taxon>
        <taxon>Basidiomycota</taxon>
        <taxon>Agaricomycotina</taxon>
        <taxon>Agaricomycetes</taxon>
        <taxon>Agaricomycetidae</taxon>
        <taxon>Atheliales</taxon>
        <taxon>Atheliaceae</taxon>
        <taxon>Piloderma</taxon>
    </lineage>
</organism>
<sequence>MILVRYTAPQSPLYIHPCSEQASRSVLTSMLMLPIQRSPDGRVLSPMDRDRVDKVFPVDLVDHEAGDYTYIRNSSFQFGTGPLIALVCCIAAPSSLISTYRFDDFVVRMLLAISAETT</sequence>
<evidence type="ECO:0000313" key="1">
    <source>
        <dbReference type="EMBL" id="KIM83490.1"/>
    </source>
</evidence>
<dbReference type="EMBL" id="KN832990">
    <property type="protein sequence ID" value="KIM83490.1"/>
    <property type="molecule type" value="Genomic_DNA"/>
</dbReference>
<dbReference type="InParanoid" id="A0A0C3FGJ3"/>
<feature type="non-terminal residue" evidence="1">
    <location>
        <position position="118"/>
    </location>
</feature>
<keyword evidence="2" id="KW-1185">Reference proteome</keyword>
<reference evidence="2" key="2">
    <citation type="submission" date="2015-01" db="EMBL/GenBank/DDBJ databases">
        <title>Evolutionary Origins and Diversification of the Mycorrhizal Mutualists.</title>
        <authorList>
            <consortium name="DOE Joint Genome Institute"/>
            <consortium name="Mycorrhizal Genomics Consortium"/>
            <person name="Kohler A."/>
            <person name="Kuo A."/>
            <person name="Nagy L.G."/>
            <person name="Floudas D."/>
            <person name="Copeland A."/>
            <person name="Barry K.W."/>
            <person name="Cichocki N."/>
            <person name="Veneault-Fourrey C."/>
            <person name="LaButti K."/>
            <person name="Lindquist E.A."/>
            <person name="Lipzen A."/>
            <person name="Lundell T."/>
            <person name="Morin E."/>
            <person name="Murat C."/>
            <person name="Riley R."/>
            <person name="Ohm R."/>
            <person name="Sun H."/>
            <person name="Tunlid A."/>
            <person name="Henrissat B."/>
            <person name="Grigoriev I.V."/>
            <person name="Hibbett D.S."/>
            <person name="Martin F."/>
        </authorList>
    </citation>
    <scope>NUCLEOTIDE SEQUENCE [LARGE SCALE GENOMIC DNA]</scope>
    <source>
        <strain evidence="2">F 1598</strain>
    </source>
</reference>
<evidence type="ECO:0000313" key="2">
    <source>
        <dbReference type="Proteomes" id="UP000054166"/>
    </source>
</evidence>
<dbReference type="AlphaFoldDB" id="A0A0C3FGJ3"/>
<dbReference type="HOGENOM" id="CLU_2078659_0_0_1"/>
<dbReference type="Proteomes" id="UP000054166">
    <property type="component" value="Unassembled WGS sequence"/>
</dbReference>
<reference evidence="1 2" key="1">
    <citation type="submission" date="2014-04" db="EMBL/GenBank/DDBJ databases">
        <authorList>
            <consortium name="DOE Joint Genome Institute"/>
            <person name="Kuo A."/>
            <person name="Tarkka M."/>
            <person name="Buscot F."/>
            <person name="Kohler A."/>
            <person name="Nagy L.G."/>
            <person name="Floudas D."/>
            <person name="Copeland A."/>
            <person name="Barry K.W."/>
            <person name="Cichocki N."/>
            <person name="Veneault-Fourrey C."/>
            <person name="LaButti K."/>
            <person name="Lindquist E.A."/>
            <person name="Lipzen A."/>
            <person name="Lundell T."/>
            <person name="Morin E."/>
            <person name="Murat C."/>
            <person name="Sun H."/>
            <person name="Tunlid A."/>
            <person name="Henrissat B."/>
            <person name="Grigoriev I.V."/>
            <person name="Hibbett D.S."/>
            <person name="Martin F."/>
            <person name="Nordberg H.P."/>
            <person name="Cantor M.N."/>
            <person name="Hua S.X."/>
        </authorList>
    </citation>
    <scope>NUCLEOTIDE SEQUENCE [LARGE SCALE GENOMIC DNA]</scope>
    <source>
        <strain evidence="1 2">F 1598</strain>
    </source>
</reference>
<name>A0A0C3FGJ3_PILCF</name>
<protein>
    <submittedName>
        <fullName evidence="1">Uncharacterized protein</fullName>
    </submittedName>
</protein>